<feature type="compositionally biased region" description="Basic and acidic residues" evidence="3">
    <location>
        <begin position="420"/>
        <end position="436"/>
    </location>
</feature>
<evidence type="ECO:0000313" key="7">
    <source>
        <dbReference type="Proteomes" id="UP000694556"/>
    </source>
</evidence>
<dbReference type="PANTHER" id="PTHR15758:SF2">
    <property type="entry name" value="BCL-2-LIKE PROTEIN 13"/>
    <property type="match status" value="1"/>
</dbReference>
<dbReference type="AlphaFoldDB" id="A0A8C3BGJ2"/>
<dbReference type="PROSITE" id="PS50062">
    <property type="entry name" value="BCL2_FAMILY"/>
    <property type="match status" value="1"/>
</dbReference>
<reference evidence="6" key="2">
    <citation type="submission" date="2025-08" db="UniProtKB">
        <authorList>
            <consortium name="Ensembl"/>
        </authorList>
    </citation>
    <scope>IDENTIFICATION</scope>
</reference>
<dbReference type="PANTHER" id="PTHR15758">
    <property type="entry name" value="BCL-2-LIKE PROTEIN 13"/>
    <property type="match status" value="1"/>
</dbReference>
<keyword evidence="7" id="KW-1185">Reference proteome</keyword>
<dbReference type="InterPro" id="IPR042398">
    <property type="entry name" value="BCL2L13"/>
</dbReference>
<feature type="region of interest" description="Disordered" evidence="3">
    <location>
        <begin position="74"/>
        <end position="95"/>
    </location>
</feature>
<evidence type="ECO:0000256" key="4">
    <source>
        <dbReference type="SAM" id="Phobius"/>
    </source>
</evidence>
<feature type="region of interest" description="Disordered" evidence="3">
    <location>
        <begin position="345"/>
        <end position="436"/>
    </location>
</feature>
<dbReference type="GO" id="GO:0016020">
    <property type="term" value="C:membrane"/>
    <property type="evidence" value="ECO:0007669"/>
    <property type="project" value="TreeGrafter"/>
</dbReference>
<dbReference type="GO" id="GO:0006915">
    <property type="term" value="P:apoptotic process"/>
    <property type="evidence" value="ECO:0007669"/>
    <property type="project" value="UniProtKB-KW"/>
</dbReference>
<dbReference type="Proteomes" id="UP000694556">
    <property type="component" value="Chromosome 1"/>
</dbReference>
<feature type="domain" description="Bcl-2 Bcl-2 homology region 1-3" evidence="5">
    <location>
        <begin position="148"/>
        <end position="244"/>
    </location>
</feature>
<feature type="compositionally biased region" description="Polar residues" evidence="3">
    <location>
        <begin position="81"/>
        <end position="90"/>
    </location>
</feature>
<comment type="similarity">
    <text evidence="1">Belongs to the Bcl-2 family.</text>
</comment>
<keyword evidence="2" id="KW-0053">Apoptosis</keyword>
<evidence type="ECO:0000259" key="5">
    <source>
        <dbReference type="Pfam" id="PF00452"/>
    </source>
</evidence>
<dbReference type="Ensembl" id="ENSCMMT00000004660.1">
    <property type="protein sequence ID" value="ENSCMMP00000004168.1"/>
    <property type="gene ID" value="ENSCMMG00000002647.1"/>
</dbReference>
<sequence>MTYCNCLKNKPKNPHCILPLQFSPITQRKPYVPNKSTDALQANLMASSTAVPVGFHYETKYVVLSYLGLLSQEKPQEHPPASTQGTQQPIAQHASEKEALEKIKMEIEEELKRLDEEILEAFTTTGFDCHTSPVFSPANPESSIEDCLAHLGEKVSQEMKEHLHKALEILLSKPVTYQEYRERTQETAAHASGWNKVLVPLVLLQQFLMELTRRGQEPLSALVNFGVTYLEDYSADYIIQQGGWGTVFSLESEEEEYPGLIAEDSNDIYILTSDNSGQSWQQVAMDPEEVKSLDSNGGGEERSENNSSNSDIVHVEKEEIPEGIEEVVVSAAAAETMQAAFPAPPAPVQQVKAPQAEAVAAEKAHPSALPRAKQEEKGKAAEELVEPEIPALSKPVPKLAPSEEKAAPEPEKILLPGETKAGKEGRLEEIEEKSSVAEEKPILLPEGKSILLYGGAAAVAILAVAVGVALALRKK</sequence>
<accession>A0A8C3BGJ2</accession>
<evidence type="ECO:0000256" key="1">
    <source>
        <dbReference type="ARBA" id="ARBA00009458"/>
    </source>
</evidence>
<dbReference type="Pfam" id="PF00452">
    <property type="entry name" value="Bcl-2"/>
    <property type="match status" value="1"/>
</dbReference>
<keyword evidence="4" id="KW-1133">Transmembrane helix</keyword>
<dbReference type="Gene3D" id="1.10.437.10">
    <property type="entry name" value="Blc2-like"/>
    <property type="match status" value="1"/>
</dbReference>
<name>A0A8C3BGJ2_CAIMO</name>
<reference evidence="6" key="1">
    <citation type="submission" date="2018-09" db="EMBL/GenBank/DDBJ databases">
        <title>Common duck and Muscovy duck high density SNP chip.</title>
        <authorList>
            <person name="Vignal A."/>
            <person name="Thebault N."/>
            <person name="Warren W.C."/>
        </authorList>
    </citation>
    <scope>NUCLEOTIDE SEQUENCE [LARGE SCALE GENOMIC DNA]</scope>
</reference>
<keyword evidence="4" id="KW-0812">Transmembrane</keyword>
<feature type="compositionally biased region" description="Basic and acidic residues" evidence="3">
    <location>
        <begin position="401"/>
        <end position="412"/>
    </location>
</feature>
<dbReference type="InterPro" id="IPR036834">
    <property type="entry name" value="Bcl-2-like_sf"/>
</dbReference>
<organism evidence="6 7">
    <name type="scientific">Cairina moschata</name>
    <name type="common">Muscovy duck</name>
    <dbReference type="NCBI Taxonomy" id="8855"/>
    <lineage>
        <taxon>Eukaryota</taxon>
        <taxon>Metazoa</taxon>
        <taxon>Chordata</taxon>
        <taxon>Craniata</taxon>
        <taxon>Vertebrata</taxon>
        <taxon>Euteleostomi</taxon>
        <taxon>Archelosauria</taxon>
        <taxon>Archosauria</taxon>
        <taxon>Dinosauria</taxon>
        <taxon>Saurischia</taxon>
        <taxon>Theropoda</taxon>
        <taxon>Coelurosauria</taxon>
        <taxon>Aves</taxon>
        <taxon>Neognathae</taxon>
        <taxon>Galloanserae</taxon>
        <taxon>Anseriformes</taxon>
        <taxon>Anatidae</taxon>
        <taxon>Anatinae</taxon>
        <taxon>Cairina</taxon>
    </lineage>
</organism>
<reference evidence="6" key="3">
    <citation type="submission" date="2025-09" db="UniProtKB">
        <authorList>
            <consortium name="Ensembl"/>
        </authorList>
    </citation>
    <scope>IDENTIFICATION</scope>
</reference>
<keyword evidence="4" id="KW-0472">Membrane</keyword>
<feature type="compositionally biased region" description="Basic and acidic residues" evidence="3">
    <location>
        <begin position="372"/>
        <end position="382"/>
    </location>
</feature>
<proteinExistence type="inferred from homology"/>
<evidence type="ECO:0000256" key="3">
    <source>
        <dbReference type="SAM" id="MobiDB-lite"/>
    </source>
</evidence>
<feature type="region of interest" description="Disordered" evidence="3">
    <location>
        <begin position="279"/>
        <end position="315"/>
    </location>
</feature>
<dbReference type="FunFam" id="1.10.437.10:FF:000015">
    <property type="entry name" value="BCL2 like 13"/>
    <property type="match status" value="1"/>
</dbReference>
<dbReference type="InterPro" id="IPR046371">
    <property type="entry name" value="Bcl-2_BH1-3"/>
</dbReference>
<evidence type="ECO:0000256" key="2">
    <source>
        <dbReference type="ARBA" id="ARBA00022703"/>
    </source>
</evidence>
<dbReference type="GO" id="GO:0005739">
    <property type="term" value="C:mitochondrion"/>
    <property type="evidence" value="ECO:0007669"/>
    <property type="project" value="TreeGrafter"/>
</dbReference>
<dbReference type="SUPFAM" id="SSF56854">
    <property type="entry name" value="Bcl-2 inhibitors of programmed cell death"/>
    <property type="match status" value="1"/>
</dbReference>
<protein>
    <submittedName>
        <fullName evidence="6">BCL2 like 13</fullName>
    </submittedName>
</protein>
<dbReference type="GO" id="GO:0042981">
    <property type="term" value="P:regulation of apoptotic process"/>
    <property type="evidence" value="ECO:0007669"/>
    <property type="project" value="InterPro"/>
</dbReference>
<feature type="compositionally biased region" description="Low complexity" evidence="3">
    <location>
        <begin position="348"/>
        <end position="359"/>
    </location>
</feature>
<feature type="transmembrane region" description="Helical" evidence="4">
    <location>
        <begin position="450"/>
        <end position="472"/>
    </location>
</feature>
<evidence type="ECO:0000313" key="6">
    <source>
        <dbReference type="Ensembl" id="ENSCMMP00000004168.1"/>
    </source>
</evidence>
<dbReference type="InterPro" id="IPR002475">
    <property type="entry name" value="Bcl2-like"/>
</dbReference>